<dbReference type="PROSITE" id="PS50943">
    <property type="entry name" value="HTH_CROC1"/>
    <property type="match status" value="1"/>
</dbReference>
<evidence type="ECO:0000313" key="2">
    <source>
        <dbReference type="EMBL" id="EXG79132.1"/>
    </source>
</evidence>
<evidence type="ECO:0000259" key="1">
    <source>
        <dbReference type="PROSITE" id="PS50943"/>
    </source>
</evidence>
<dbReference type="SUPFAM" id="SSF48452">
    <property type="entry name" value="TPR-like"/>
    <property type="match status" value="1"/>
</dbReference>
<dbReference type="InterPro" id="IPR011990">
    <property type="entry name" value="TPR-like_helical_dom_sf"/>
</dbReference>
<dbReference type="Proteomes" id="UP000021053">
    <property type="component" value="Unassembled WGS sequence"/>
</dbReference>
<accession>A0A010ZPH6</accession>
<dbReference type="GO" id="GO:0003677">
    <property type="term" value="F:DNA binding"/>
    <property type="evidence" value="ECO:0007669"/>
    <property type="project" value="InterPro"/>
</dbReference>
<evidence type="ECO:0000313" key="3">
    <source>
        <dbReference type="Proteomes" id="UP000021053"/>
    </source>
</evidence>
<dbReference type="SMART" id="SM00530">
    <property type="entry name" value="HTH_XRE"/>
    <property type="match status" value="1"/>
</dbReference>
<dbReference type="InterPro" id="IPR010982">
    <property type="entry name" value="Lambda_DNA-bd_dom_sf"/>
</dbReference>
<feature type="domain" description="HTH cro/C1-type" evidence="1">
    <location>
        <begin position="83"/>
        <end position="126"/>
    </location>
</feature>
<dbReference type="AlphaFoldDB" id="A0A010ZPH6"/>
<organism evidence="2 3">
    <name type="scientific">Cryptosporangium arvum DSM 44712</name>
    <dbReference type="NCBI Taxonomy" id="927661"/>
    <lineage>
        <taxon>Bacteria</taxon>
        <taxon>Bacillati</taxon>
        <taxon>Actinomycetota</taxon>
        <taxon>Actinomycetes</taxon>
        <taxon>Cryptosporangiales</taxon>
        <taxon>Cryptosporangiaceae</taxon>
        <taxon>Cryptosporangium</taxon>
    </lineage>
</organism>
<dbReference type="SUPFAM" id="SSF47413">
    <property type="entry name" value="lambda repressor-like DNA-binding domains"/>
    <property type="match status" value="1"/>
</dbReference>
<dbReference type="CDD" id="cd00093">
    <property type="entry name" value="HTH_XRE"/>
    <property type="match status" value="1"/>
</dbReference>
<dbReference type="HOGENOM" id="CLU_029927_1_1_11"/>
<dbReference type="OrthoDB" id="3213425at2"/>
<gene>
    <name evidence="2" type="ORF">CryarDRAFT_0155</name>
</gene>
<dbReference type="Gene3D" id="1.10.260.40">
    <property type="entry name" value="lambda repressor-like DNA-binding domains"/>
    <property type="match status" value="1"/>
</dbReference>
<dbReference type="RefSeq" id="WP_084699861.1">
    <property type="nucleotide sequence ID" value="NZ_KK073874.1"/>
</dbReference>
<comment type="caution">
    <text evidence="2">The sequence shown here is derived from an EMBL/GenBank/DDBJ whole genome shotgun (WGS) entry which is preliminary data.</text>
</comment>
<dbReference type="Pfam" id="PF13560">
    <property type="entry name" value="HTH_31"/>
    <property type="match status" value="1"/>
</dbReference>
<dbReference type="Gene3D" id="1.25.40.10">
    <property type="entry name" value="Tetratricopeptide repeat domain"/>
    <property type="match status" value="1"/>
</dbReference>
<name>A0A010ZPH6_9ACTN</name>
<protein>
    <submittedName>
        <fullName evidence="2">Helix-turn-helix protein</fullName>
    </submittedName>
</protein>
<dbReference type="InterPro" id="IPR001387">
    <property type="entry name" value="Cro/C1-type_HTH"/>
</dbReference>
<reference evidence="2 3" key="1">
    <citation type="submission" date="2013-07" db="EMBL/GenBank/DDBJ databases">
        <authorList>
            <consortium name="DOE Joint Genome Institute"/>
            <person name="Eisen J."/>
            <person name="Huntemann M."/>
            <person name="Han J."/>
            <person name="Chen A."/>
            <person name="Kyrpides N."/>
            <person name="Mavromatis K."/>
            <person name="Markowitz V."/>
            <person name="Palaniappan K."/>
            <person name="Ivanova N."/>
            <person name="Schaumberg A."/>
            <person name="Pati A."/>
            <person name="Liolios K."/>
            <person name="Nordberg H.P."/>
            <person name="Cantor M.N."/>
            <person name="Hua S.X."/>
            <person name="Woyke T."/>
        </authorList>
    </citation>
    <scope>NUCLEOTIDE SEQUENCE [LARGE SCALE GENOMIC DNA]</scope>
    <source>
        <strain evidence="2 3">DSM 44712</strain>
    </source>
</reference>
<proteinExistence type="predicted"/>
<keyword evidence="3" id="KW-1185">Reference proteome</keyword>
<sequence>MARESSEHNPAPRVCAHCGGRLRRDNTNTLCDPCQRSAHTVELLAPVLPLDFWAEPEMRAALADHDLGKVSQLYRARTPIRRQHMVAELVGFSQAHISRIERGLCEIRLDTVLRFVQGLRIPPHLVDPIGAPYLDGSTAPELPTTVPTHAGHEVGDNMRRRSVLKGLTGAAALVGFSLAGDEDEEALANDDFGRVGEAHAAQLEDAPKHLYNLDYRYGGDTLCDQAAAQLRRANKLLNRGQYSEKVGQRLQVATGELGICAGWLAFDAGRQDQARYCYTEALAAARMANDANLEVHALANMSMQAVALDRPREGLHMAQAAQRVAEQISTPTMDSLLAMREARAWAKLNDGPAARRAMVRARDAFEQRSDDEEKPVWIAFFDEVELAGNEGMCELDTGRANKAASFLELARGKQREGMVRNKSLYTVRLAFATLARRDVTRAIEIGEEALGMVVNEVTSTRTLNELRAFRRQLAQVSTSTAARTFMARFDSTVVA</sequence>
<dbReference type="EMBL" id="JFBT01000001">
    <property type="protein sequence ID" value="EXG79132.1"/>
    <property type="molecule type" value="Genomic_DNA"/>
</dbReference>